<dbReference type="Proteomes" id="UP000825935">
    <property type="component" value="Chromosome 19"/>
</dbReference>
<reference evidence="1" key="1">
    <citation type="submission" date="2021-08" db="EMBL/GenBank/DDBJ databases">
        <title>WGS assembly of Ceratopteris richardii.</title>
        <authorList>
            <person name="Marchant D.B."/>
            <person name="Chen G."/>
            <person name="Jenkins J."/>
            <person name="Shu S."/>
            <person name="Leebens-Mack J."/>
            <person name="Grimwood J."/>
            <person name="Schmutz J."/>
            <person name="Soltis P."/>
            <person name="Soltis D."/>
            <person name="Chen Z.-H."/>
        </authorList>
    </citation>
    <scope>NUCLEOTIDE SEQUENCE</scope>
    <source>
        <strain evidence="1">Whitten #5841</strain>
        <tissue evidence="1">Leaf</tissue>
    </source>
</reference>
<accession>A0A8T2SMI6</accession>
<organism evidence="1 2">
    <name type="scientific">Ceratopteris richardii</name>
    <name type="common">Triangle waterfern</name>
    <dbReference type="NCBI Taxonomy" id="49495"/>
    <lineage>
        <taxon>Eukaryota</taxon>
        <taxon>Viridiplantae</taxon>
        <taxon>Streptophyta</taxon>
        <taxon>Embryophyta</taxon>
        <taxon>Tracheophyta</taxon>
        <taxon>Polypodiopsida</taxon>
        <taxon>Polypodiidae</taxon>
        <taxon>Polypodiales</taxon>
        <taxon>Pteridineae</taxon>
        <taxon>Pteridaceae</taxon>
        <taxon>Parkerioideae</taxon>
        <taxon>Ceratopteris</taxon>
    </lineage>
</organism>
<comment type="caution">
    <text evidence="1">The sequence shown here is derived from an EMBL/GenBank/DDBJ whole genome shotgun (WGS) entry which is preliminary data.</text>
</comment>
<sequence length="101" mass="11456">MAFLHCPSLPLGASVDRNQSRETTTFMESTVVGDGAMKRRNIIYAGIRTHRDTEPQILFGVLTRRVKSSLMIRCIVNARKTHKIIFSLNKCMLFVTVVLMD</sequence>
<dbReference type="AlphaFoldDB" id="A0A8T2SMI6"/>
<keyword evidence="2" id="KW-1185">Reference proteome</keyword>
<evidence type="ECO:0000313" key="2">
    <source>
        <dbReference type="Proteomes" id="UP000825935"/>
    </source>
</evidence>
<proteinExistence type="predicted"/>
<gene>
    <name evidence="1" type="ORF">KP509_19G027500</name>
</gene>
<name>A0A8T2SMI6_CERRI</name>
<dbReference type="EMBL" id="CM035424">
    <property type="protein sequence ID" value="KAH7352063.1"/>
    <property type="molecule type" value="Genomic_DNA"/>
</dbReference>
<evidence type="ECO:0000313" key="1">
    <source>
        <dbReference type="EMBL" id="KAH7352063.1"/>
    </source>
</evidence>
<protein>
    <submittedName>
        <fullName evidence="1">Uncharacterized protein</fullName>
    </submittedName>
</protein>